<evidence type="ECO:0000256" key="5">
    <source>
        <dbReference type="PROSITE-ProRule" id="PRU01077"/>
    </source>
</evidence>
<dbReference type="SUPFAM" id="SSF50044">
    <property type="entry name" value="SH3-domain"/>
    <property type="match status" value="2"/>
</dbReference>
<dbReference type="Gene3D" id="1.20.1270.60">
    <property type="entry name" value="Arfaptin homology (AH) domain/BAR domain"/>
    <property type="match status" value="1"/>
</dbReference>
<evidence type="ECO:0000259" key="8">
    <source>
        <dbReference type="PROSITE" id="PS50081"/>
    </source>
</evidence>
<reference evidence="10 11" key="1">
    <citation type="journal article" date="2019" name="Nat. Ecol. Evol.">
        <title>Megaphylogeny resolves global patterns of mushroom evolution.</title>
        <authorList>
            <person name="Varga T."/>
            <person name="Krizsan K."/>
            <person name="Foldi C."/>
            <person name="Dima B."/>
            <person name="Sanchez-Garcia M."/>
            <person name="Sanchez-Ramirez S."/>
            <person name="Szollosi G.J."/>
            <person name="Szarkandi J.G."/>
            <person name="Papp V."/>
            <person name="Albert L."/>
            <person name="Andreopoulos W."/>
            <person name="Angelini C."/>
            <person name="Antonin V."/>
            <person name="Barry K.W."/>
            <person name="Bougher N.L."/>
            <person name="Buchanan P."/>
            <person name="Buyck B."/>
            <person name="Bense V."/>
            <person name="Catcheside P."/>
            <person name="Chovatia M."/>
            <person name="Cooper J."/>
            <person name="Damon W."/>
            <person name="Desjardin D."/>
            <person name="Finy P."/>
            <person name="Geml J."/>
            <person name="Haridas S."/>
            <person name="Hughes K."/>
            <person name="Justo A."/>
            <person name="Karasinski D."/>
            <person name="Kautmanova I."/>
            <person name="Kiss B."/>
            <person name="Kocsube S."/>
            <person name="Kotiranta H."/>
            <person name="LaButti K.M."/>
            <person name="Lechner B.E."/>
            <person name="Liimatainen K."/>
            <person name="Lipzen A."/>
            <person name="Lukacs Z."/>
            <person name="Mihaltcheva S."/>
            <person name="Morgado L.N."/>
            <person name="Niskanen T."/>
            <person name="Noordeloos M.E."/>
            <person name="Ohm R.A."/>
            <person name="Ortiz-Santana B."/>
            <person name="Ovrebo C."/>
            <person name="Racz N."/>
            <person name="Riley R."/>
            <person name="Savchenko A."/>
            <person name="Shiryaev A."/>
            <person name="Soop K."/>
            <person name="Spirin V."/>
            <person name="Szebenyi C."/>
            <person name="Tomsovsky M."/>
            <person name="Tulloss R.E."/>
            <person name="Uehling J."/>
            <person name="Grigoriev I.V."/>
            <person name="Vagvolgyi C."/>
            <person name="Papp T."/>
            <person name="Martin F.M."/>
            <person name="Miettinen O."/>
            <person name="Hibbett D.S."/>
            <person name="Nagy L.G."/>
        </authorList>
    </citation>
    <scope>NUCLEOTIDE SEQUENCE [LARGE SCALE GENOMIC DNA]</scope>
    <source>
        <strain evidence="10 11">CBS 309.79</strain>
    </source>
</reference>
<dbReference type="PROSITE" id="PS50002">
    <property type="entry name" value="SH3"/>
    <property type="match status" value="2"/>
</dbReference>
<evidence type="ECO:0000256" key="1">
    <source>
        <dbReference type="ARBA" id="ARBA00022443"/>
    </source>
</evidence>
<dbReference type="Pfam" id="PF00130">
    <property type="entry name" value="C1_1"/>
    <property type="match status" value="1"/>
</dbReference>
<dbReference type="InterPro" id="IPR001060">
    <property type="entry name" value="FCH_dom"/>
</dbReference>
<dbReference type="SUPFAM" id="SSF57889">
    <property type="entry name" value="Cysteine-rich domain"/>
    <property type="match status" value="1"/>
</dbReference>
<dbReference type="SMART" id="SM00055">
    <property type="entry name" value="FCH"/>
    <property type="match status" value="1"/>
</dbReference>
<keyword evidence="1 4" id="KW-0728">SH3 domain</keyword>
<dbReference type="Pfam" id="PF14604">
    <property type="entry name" value="SH3_9"/>
    <property type="match status" value="1"/>
</dbReference>
<dbReference type="PROSITE" id="PS00479">
    <property type="entry name" value="ZF_DAG_PE_1"/>
    <property type="match status" value="1"/>
</dbReference>
<dbReference type="Pfam" id="PF00611">
    <property type="entry name" value="FCH"/>
    <property type="match status" value="1"/>
</dbReference>
<feature type="region of interest" description="Disordered" evidence="6">
    <location>
        <begin position="463"/>
        <end position="514"/>
    </location>
</feature>
<dbReference type="OrthoDB" id="8783038at2759"/>
<dbReference type="Gene3D" id="2.30.30.40">
    <property type="entry name" value="SH3 Domains"/>
    <property type="match status" value="2"/>
</dbReference>
<dbReference type="CDD" id="cd00174">
    <property type="entry name" value="SH3"/>
    <property type="match status" value="1"/>
</dbReference>
<evidence type="ECO:0000256" key="4">
    <source>
        <dbReference type="PROSITE-ProRule" id="PRU00192"/>
    </source>
</evidence>
<feature type="domain" description="SH3" evidence="7">
    <location>
        <begin position="595"/>
        <end position="660"/>
    </location>
</feature>
<dbReference type="EMBL" id="ML178824">
    <property type="protein sequence ID" value="TFL01699.1"/>
    <property type="molecule type" value="Genomic_DNA"/>
</dbReference>
<dbReference type="InterPro" id="IPR020454">
    <property type="entry name" value="DAG/PE-bd"/>
</dbReference>
<protein>
    <recommendedName>
        <fullName evidence="12">FCH-domain-containing protein</fullName>
    </recommendedName>
</protein>
<dbReference type="InterPro" id="IPR046349">
    <property type="entry name" value="C1-like_sf"/>
</dbReference>
<feature type="domain" description="Phorbol-ester/DAG-type" evidence="8">
    <location>
        <begin position="410"/>
        <end position="460"/>
    </location>
</feature>
<dbReference type="PANTHER" id="PTHR15735:SF21">
    <property type="entry name" value="PROTEIN NERVOUS WRECK"/>
    <property type="match status" value="1"/>
</dbReference>
<keyword evidence="5" id="KW-0175">Coiled coil</keyword>
<sequence>MNSPEGQSYGQSLPDQFDRTVGFFDVHLQAIQEVREIYKDFVTLEKEYVGKLQTLARKADERNTKLQSLIVVGEDPTKAWDDAALNNSTLKTAYSKLLGSLHDAARDHNDNSDALSAQVITPLKNLERKSDEQKKKAVQFYQKLLSDRERTYADRLKSKQKYDEECSEVETHRQKQSRAGDDRHADRAARQAEQQRADMLNSKNTYLISTAIANNAKSKFYSHDLPALEDELQNLQTSLVKRFSKIMMHAQSLQAEKLEFRKSQFITIEQSFGAVNPQADEAIFIDHNIRPFVPPNDWQFEPCSSHYDTGEMSVEPGPKVLLQNKLHKSRAKLNDLAPVLASKNQEVEQLSKLVEAYTADKSLGNLDEVTDSYLEACHQLAFFKSSEMTLTTEVETIVAAVGDDEGGQQPHTFKGSSFSIPTHCGYCKSSIWGLSKQGKTCKACGLSVHAKCELKVPADCSGATATGSTLSRQPTNASTLSHQSSTRSSIQQPPPSAATPSSFVTAQEPEDNEDDYQSARILFDFSPGSEFELGVSEGNVVYILEPDDGSGWVKVSPSPTGVGKNGLVPASYVELVGDSESAGIPRTTQAASDSAGSEKVRALYSYQSTGADELALEEGEVLTLTPGPTGGQHYAEGWWEVTPSQARTRKGGRASFLGIM</sequence>
<feature type="domain" description="F-BAR" evidence="9">
    <location>
        <begin position="7"/>
        <end position="280"/>
    </location>
</feature>
<dbReference type="GO" id="GO:0030036">
    <property type="term" value="P:actin cytoskeleton organization"/>
    <property type="evidence" value="ECO:0007669"/>
    <property type="project" value="UniProtKB-ARBA"/>
</dbReference>
<keyword evidence="3" id="KW-0862">Zinc</keyword>
<dbReference type="CDD" id="cd20824">
    <property type="entry name" value="C1_SpBZZ1-like"/>
    <property type="match status" value="1"/>
</dbReference>
<dbReference type="PRINTS" id="PR00008">
    <property type="entry name" value="DAGPEDOMAIN"/>
</dbReference>
<evidence type="ECO:0000259" key="9">
    <source>
        <dbReference type="PROSITE" id="PS51741"/>
    </source>
</evidence>
<proteinExistence type="predicted"/>
<dbReference type="PANTHER" id="PTHR15735">
    <property type="entry name" value="FCH AND DOUBLE SH3 DOMAINS PROTEIN"/>
    <property type="match status" value="1"/>
</dbReference>
<feature type="compositionally biased region" description="Low complexity" evidence="6">
    <location>
        <begin position="478"/>
        <end position="491"/>
    </location>
</feature>
<dbReference type="InterPro" id="IPR027267">
    <property type="entry name" value="AH/BAR_dom_sf"/>
</dbReference>
<dbReference type="InterPro" id="IPR035459">
    <property type="entry name" value="Bzz1_SH3_1"/>
</dbReference>
<dbReference type="Gene3D" id="3.30.60.20">
    <property type="match status" value="1"/>
</dbReference>
<evidence type="ECO:0000256" key="6">
    <source>
        <dbReference type="SAM" id="MobiDB-lite"/>
    </source>
</evidence>
<keyword evidence="2" id="KW-0479">Metal-binding</keyword>
<feature type="compositionally biased region" description="Polar residues" evidence="6">
    <location>
        <begin position="463"/>
        <end position="477"/>
    </location>
</feature>
<dbReference type="STRING" id="1884261.A0A5C3QN58"/>
<dbReference type="InterPro" id="IPR002219">
    <property type="entry name" value="PKC_DAG/PE"/>
</dbReference>
<gene>
    <name evidence="10" type="ORF">BDV98DRAFT_656002</name>
</gene>
<dbReference type="InterPro" id="IPR036028">
    <property type="entry name" value="SH3-like_dom_sf"/>
</dbReference>
<dbReference type="SUPFAM" id="SSF103657">
    <property type="entry name" value="BAR/IMD domain-like"/>
    <property type="match status" value="1"/>
</dbReference>
<evidence type="ECO:0000256" key="2">
    <source>
        <dbReference type="ARBA" id="ARBA00022723"/>
    </source>
</evidence>
<dbReference type="PROSITE" id="PS51741">
    <property type="entry name" value="F_BAR"/>
    <property type="match status" value="1"/>
</dbReference>
<dbReference type="GO" id="GO:0046872">
    <property type="term" value="F:metal ion binding"/>
    <property type="evidence" value="ECO:0007669"/>
    <property type="project" value="UniProtKB-KW"/>
</dbReference>
<feature type="domain" description="SH3" evidence="7">
    <location>
        <begin position="514"/>
        <end position="578"/>
    </location>
</feature>
<dbReference type="SMART" id="SM00109">
    <property type="entry name" value="C1"/>
    <property type="match status" value="1"/>
</dbReference>
<feature type="region of interest" description="Disordered" evidence="6">
    <location>
        <begin position="155"/>
        <end position="195"/>
    </location>
</feature>
<dbReference type="GO" id="GO:0030864">
    <property type="term" value="C:cortical actin cytoskeleton"/>
    <property type="evidence" value="ECO:0007669"/>
    <property type="project" value="UniProtKB-ARBA"/>
</dbReference>
<dbReference type="InterPro" id="IPR001452">
    <property type="entry name" value="SH3_domain"/>
</dbReference>
<evidence type="ECO:0000259" key="7">
    <source>
        <dbReference type="PROSITE" id="PS50002"/>
    </source>
</evidence>
<keyword evidence="11" id="KW-1185">Reference proteome</keyword>
<dbReference type="GO" id="GO:0030833">
    <property type="term" value="P:regulation of actin filament polymerization"/>
    <property type="evidence" value="ECO:0007669"/>
    <property type="project" value="TreeGrafter"/>
</dbReference>
<dbReference type="AlphaFoldDB" id="A0A5C3QN58"/>
<evidence type="ECO:0000256" key="3">
    <source>
        <dbReference type="ARBA" id="ARBA00022833"/>
    </source>
</evidence>
<dbReference type="Proteomes" id="UP000305067">
    <property type="component" value="Unassembled WGS sequence"/>
</dbReference>
<evidence type="ECO:0008006" key="12">
    <source>
        <dbReference type="Google" id="ProtNLM"/>
    </source>
</evidence>
<evidence type="ECO:0000313" key="11">
    <source>
        <dbReference type="Proteomes" id="UP000305067"/>
    </source>
</evidence>
<evidence type="ECO:0000313" key="10">
    <source>
        <dbReference type="EMBL" id="TFL01699.1"/>
    </source>
</evidence>
<dbReference type="SMART" id="SM00326">
    <property type="entry name" value="SH3"/>
    <property type="match status" value="2"/>
</dbReference>
<dbReference type="CDD" id="cd11912">
    <property type="entry name" value="SH3_Bzz1_1"/>
    <property type="match status" value="1"/>
</dbReference>
<name>A0A5C3QN58_9AGAR</name>
<organism evidence="10 11">
    <name type="scientific">Pterulicium gracile</name>
    <dbReference type="NCBI Taxonomy" id="1884261"/>
    <lineage>
        <taxon>Eukaryota</taxon>
        <taxon>Fungi</taxon>
        <taxon>Dikarya</taxon>
        <taxon>Basidiomycota</taxon>
        <taxon>Agaricomycotina</taxon>
        <taxon>Agaricomycetes</taxon>
        <taxon>Agaricomycetidae</taxon>
        <taxon>Agaricales</taxon>
        <taxon>Pleurotineae</taxon>
        <taxon>Pterulaceae</taxon>
        <taxon>Pterulicium</taxon>
    </lineage>
</organism>
<dbReference type="InterPro" id="IPR031160">
    <property type="entry name" value="F_BAR_dom"/>
</dbReference>
<accession>A0A5C3QN58</accession>
<dbReference type="PROSITE" id="PS50081">
    <property type="entry name" value="ZF_DAG_PE_2"/>
    <property type="match status" value="1"/>
</dbReference>